<organism evidence="1 2">
    <name type="scientific">Ilyodon furcidens</name>
    <name type="common">goldbreast splitfin</name>
    <dbReference type="NCBI Taxonomy" id="33524"/>
    <lineage>
        <taxon>Eukaryota</taxon>
        <taxon>Metazoa</taxon>
        <taxon>Chordata</taxon>
        <taxon>Craniata</taxon>
        <taxon>Vertebrata</taxon>
        <taxon>Euteleostomi</taxon>
        <taxon>Actinopterygii</taxon>
        <taxon>Neopterygii</taxon>
        <taxon>Teleostei</taxon>
        <taxon>Neoteleostei</taxon>
        <taxon>Acanthomorphata</taxon>
        <taxon>Ovalentaria</taxon>
        <taxon>Atherinomorphae</taxon>
        <taxon>Cyprinodontiformes</taxon>
        <taxon>Goodeidae</taxon>
        <taxon>Ilyodon</taxon>
    </lineage>
</organism>
<evidence type="ECO:0000313" key="1">
    <source>
        <dbReference type="EMBL" id="MEQ2230015.1"/>
    </source>
</evidence>
<reference evidence="1 2" key="1">
    <citation type="submission" date="2021-06" db="EMBL/GenBank/DDBJ databases">
        <authorList>
            <person name="Palmer J.M."/>
        </authorList>
    </citation>
    <scope>NUCLEOTIDE SEQUENCE [LARGE SCALE GENOMIC DNA]</scope>
    <source>
        <strain evidence="2">if_2019</strain>
        <tissue evidence="1">Muscle</tissue>
    </source>
</reference>
<name>A0ABV0TCB2_9TELE</name>
<dbReference type="Proteomes" id="UP001482620">
    <property type="component" value="Unassembled WGS sequence"/>
</dbReference>
<accession>A0ABV0TCB2</accession>
<dbReference type="EMBL" id="JAHRIQ010026169">
    <property type="protein sequence ID" value="MEQ2230015.1"/>
    <property type="molecule type" value="Genomic_DNA"/>
</dbReference>
<gene>
    <name evidence="1" type="ORF">ILYODFUR_024924</name>
</gene>
<sequence length="182" mass="19769">MLLRFSTMPQLLSMPPRVRATPQLLSTTLRVSRTPLLLSLRVSRMSLHPASEGLPDGSKRIVDVQLPGPKAPQEFRKGPGLVLDLCDEGFEEEPSVVLVPGLSEEGFEEAHSLLPDRVRHGCSWLPGWPPRLGCWPPKSSSMSPSPASTVFGLLVLDCTRGTTSGLPAQTLCLFMTTSRPST</sequence>
<evidence type="ECO:0000313" key="2">
    <source>
        <dbReference type="Proteomes" id="UP001482620"/>
    </source>
</evidence>
<comment type="caution">
    <text evidence="1">The sequence shown here is derived from an EMBL/GenBank/DDBJ whole genome shotgun (WGS) entry which is preliminary data.</text>
</comment>
<keyword evidence="2" id="KW-1185">Reference proteome</keyword>
<proteinExistence type="predicted"/>
<protein>
    <submittedName>
        <fullName evidence="1">Uncharacterized protein</fullName>
    </submittedName>
</protein>